<evidence type="ECO:0000256" key="5">
    <source>
        <dbReference type="ARBA" id="ARBA00033748"/>
    </source>
</evidence>
<dbReference type="PIRSF" id="PIRSF000337">
    <property type="entry name" value="NTA_MOA"/>
    <property type="match status" value="1"/>
</dbReference>
<evidence type="ECO:0000259" key="6">
    <source>
        <dbReference type="Pfam" id="PF00296"/>
    </source>
</evidence>
<evidence type="ECO:0000256" key="4">
    <source>
        <dbReference type="ARBA" id="ARBA00023033"/>
    </source>
</evidence>
<keyword evidence="2" id="KW-0288">FMN</keyword>
<evidence type="ECO:0000256" key="3">
    <source>
        <dbReference type="ARBA" id="ARBA00023002"/>
    </source>
</evidence>
<evidence type="ECO:0000313" key="8">
    <source>
        <dbReference type="Proteomes" id="UP000504882"/>
    </source>
</evidence>
<keyword evidence="1" id="KW-0285">Flavoprotein</keyword>
<dbReference type="NCBIfam" id="TIGR03860">
    <property type="entry name" value="FMN_nitrolo"/>
    <property type="match status" value="1"/>
</dbReference>
<dbReference type="Gene3D" id="3.20.20.30">
    <property type="entry name" value="Luciferase-like domain"/>
    <property type="match status" value="1"/>
</dbReference>
<proteinExistence type="inferred from homology"/>
<dbReference type="Pfam" id="PF00296">
    <property type="entry name" value="Bac_luciferase"/>
    <property type="match status" value="1"/>
</dbReference>
<dbReference type="PANTHER" id="PTHR30011:SF16">
    <property type="entry name" value="C2H2 FINGER DOMAIN TRANSCRIPTION FACTOR (EUROFUNG)-RELATED"/>
    <property type="match status" value="1"/>
</dbReference>
<reference evidence="7 8" key="1">
    <citation type="submission" date="2019-03" db="EMBL/GenBank/DDBJ databases">
        <title>Genomic features of bacteria from cold environments.</title>
        <authorList>
            <person name="Shen L."/>
        </authorList>
    </citation>
    <scope>NUCLEOTIDE SEQUENCE [LARGE SCALE GENOMIC DNA]</scope>
    <source>
        <strain evidence="8">T3246-1</strain>
    </source>
</reference>
<feature type="domain" description="Luciferase-like" evidence="6">
    <location>
        <begin position="82"/>
        <end position="437"/>
    </location>
</feature>
<dbReference type="InterPro" id="IPR011251">
    <property type="entry name" value="Luciferase-like_dom"/>
</dbReference>
<keyword evidence="3" id="KW-0560">Oxidoreductase</keyword>
<dbReference type="PANTHER" id="PTHR30011">
    <property type="entry name" value="ALKANESULFONATE MONOOXYGENASE-RELATED"/>
    <property type="match status" value="1"/>
</dbReference>
<evidence type="ECO:0000313" key="7">
    <source>
        <dbReference type="EMBL" id="TDE89576.1"/>
    </source>
</evidence>
<name>A0ABY2DZK1_9MICO</name>
<dbReference type="Proteomes" id="UP000504882">
    <property type="component" value="Unassembled WGS sequence"/>
</dbReference>
<evidence type="ECO:0000256" key="2">
    <source>
        <dbReference type="ARBA" id="ARBA00022643"/>
    </source>
</evidence>
<keyword evidence="8" id="KW-1185">Reference proteome</keyword>
<sequence>MTTWRSRNSAVIRGHNGETAGHYCPLSVDDRPLTVDNRFDSVLRHERSTVSSYSFHLGWFQAGFRAPAWNREWSGHSTRDWAKGDFFVDLARDLERGCFDFMLIEDSNYIPDDYGNSYASPLKHGHRAPKHDPLALAAVLSQHTSRLGIIPTVATTEISPFRLARAMSTLDHLSAGRIGWNIVTGSNDRAAQNFGFEAQPAHDQRYELADEFVAVVRSLWQSWEPDAVLLDQDTGVYVDAAKVHTVNHQGTYFKSRGPLNTLPSPQYEPVLAQAGNSPRGQLFAAQHAEVVLAGGSDHTKMRALRDNVRSQAERLGRDPDSVKVFFLIDPVLGETDNEAKEKAKRIRDANANDLEYVLSNWSSTTTTDLSQFDPDQRLPEDLKTNGHQSQLDGMVSSGKTLRQLVRDSYAHEENGFVGRPDTVAARMQDAAAEIGADGFLLSTRMPTRRYLSEVVDGLVPALQRRGAVRGSYRHETFRANLLDGAS</sequence>
<protein>
    <submittedName>
        <fullName evidence="7">LLM class flavin-dependent oxidoreductase</fullName>
    </submittedName>
</protein>
<dbReference type="InterPro" id="IPR036661">
    <property type="entry name" value="Luciferase-like_sf"/>
</dbReference>
<dbReference type="InterPro" id="IPR016215">
    <property type="entry name" value="NTA_MOA"/>
</dbReference>
<evidence type="ECO:0000256" key="1">
    <source>
        <dbReference type="ARBA" id="ARBA00022630"/>
    </source>
</evidence>
<dbReference type="SUPFAM" id="SSF51679">
    <property type="entry name" value="Bacterial luciferase-like"/>
    <property type="match status" value="1"/>
</dbReference>
<dbReference type="InterPro" id="IPR051260">
    <property type="entry name" value="Diverse_substr_monoxygenases"/>
</dbReference>
<gene>
    <name evidence="7" type="ORF">EXU48_20660</name>
</gene>
<keyword evidence="4" id="KW-0503">Monooxygenase</keyword>
<comment type="similarity">
    <text evidence="5">Belongs to the NtaA/SnaA/DszA monooxygenase family.</text>
</comment>
<comment type="caution">
    <text evidence="7">The sequence shown here is derived from an EMBL/GenBank/DDBJ whole genome shotgun (WGS) entry which is preliminary data.</text>
</comment>
<accession>A0ABY2DZK1</accession>
<organism evidence="7 8">
    <name type="scientific">Occultella glacieicola</name>
    <dbReference type="NCBI Taxonomy" id="2518684"/>
    <lineage>
        <taxon>Bacteria</taxon>
        <taxon>Bacillati</taxon>
        <taxon>Actinomycetota</taxon>
        <taxon>Actinomycetes</taxon>
        <taxon>Micrococcales</taxon>
        <taxon>Ruaniaceae</taxon>
        <taxon>Occultella</taxon>
    </lineage>
</organism>
<dbReference type="EMBL" id="SMNA01000012">
    <property type="protein sequence ID" value="TDE89576.1"/>
    <property type="molecule type" value="Genomic_DNA"/>
</dbReference>